<organism evidence="1 2">
    <name type="scientific">Puccinia sorghi</name>
    <dbReference type="NCBI Taxonomy" id="27349"/>
    <lineage>
        <taxon>Eukaryota</taxon>
        <taxon>Fungi</taxon>
        <taxon>Dikarya</taxon>
        <taxon>Basidiomycota</taxon>
        <taxon>Pucciniomycotina</taxon>
        <taxon>Pucciniomycetes</taxon>
        <taxon>Pucciniales</taxon>
        <taxon>Pucciniaceae</taxon>
        <taxon>Puccinia</taxon>
    </lineage>
</organism>
<dbReference type="Proteomes" id="UP000037035">
    <property type="component" value="Unassembled WGS sequence"/>
</dbReference>
<sequence length="138" mass="16071">KEAHQSSSFPHYLLRRFFFPHRPTPKEVDEAYNQIQLSWFLHSGINDLTPSEKYDLNFNLPTQLQTFHHHSFLLFLSMGWLDVANSPLGLMRLLVTPHVDSEDISQFAFVLFLPTFSSDGTLSYGIVKMIWQANNYTH</sequence>
<gene>
    <name evidence="1" type="ORF">VP01_10592g1</name>
</gene>
<dbReference type="AlphaFoldDB" id="A0A0L6VU82"/>
<dbReference type="VEuPathDB" id="FungiDB:VP01_10592g1"/>
<proteinExistence type="predicted"/>
<reference evidence="1 2" key="1">
    <citation type="submission" date="2015-08" db="EMBL/GenBank/DDBJ databases">
        <title>Next Generation Sequencing and Analysis of the Genome of Puccinia sorghi L Schw, the Causal Agent of Maize Common Rust.</title>
        <authorList>
            <person name="Rochi L."/>
            <person name="Burguener G."/>
            <person name="Darino M."/>
            <person name="Turjanski A."/>
            <person name="Kreff E."/>
            <person name="Dieguez M.J."/>
            <person name="Sacco F."/>
        </authorList>
    </citation>
    <scope>NUCLEOTIDE SEQUENCE [LARGE SCALE GENOMIC DNA]</scope>
    <source>
        <strain evidence="1 2">RO10H11247</strain>
    </source>
</reference>
<dbReference type="EMBL" id="LAVV01000657">
    <property type="protein sequence ID" value="KNZ64172.1"/>
    <property type="molecule type" value="Genomic_DNA"/>
</dbReference>
<evidence type="ECO:0000313" key="2">
    <source>
        <dbReference type="Proteomes" id="UP000037035"/>
    </source>
</evidence>
<feature type="non-terminal residue" evidence="1">
    <location>
        <position position="138"/>
    </location>
</feature>
<protein>
    <submittedName>
        <fullName evidence="1">Uncharacterized protein</fullName>
    </submittedName>
</protein>
<comment type="caution">
    <text evidence="1">The sequence shown here is derived from an EMBL/GenBank/DDBJ whole genome shotgun (WGS) entry which is preliminary data.</text>
</comment>
<evidence type="ECO:0000313" key="1">
    <source>
        <dbReference type="EMBL" id="KNZ64172.1"/>
    </source>
</evidence>
<keyword evidence="2" id="KW-1185">Reference proteome</keyword>
<feature type="non-terminal residue" evidence="1">
    <location>
        <position position="1"/>
    </location>
</feature>
<accession>A0A0L6VU82</accession>
<name>A0A0L6VU82_9BASI</name>